<dbReference type="Pfam" id="PF24883">
    <property type="entry name" value="NPHP3_N"/>
    <property type="match status" value="1"/>
</dbReference>
<feature type="domain" description="Nephrocystin 3-like N-terminal" evidence="2">
    <location>
        <begin position="6"/>
        <end position="51"/>
    </location>
</feature>
<reference evidence="4" key="1">
    <citation type="journal article" date="2023" name="Mol. Phylogenet. Evol.">
        <title>Genome-scale phylogeny and comparative genomics of the fungal order Sordariales.</title>
        <authorList>
            <person name="Hensen N."/>
            <person name="Bonometti L."/>
            <person name="Westerberg I."/>
            <person name="Brannstrom I.O."/>
            <person name="Guillou S."/>
            <person name="Cros-Aarteil S."/>
            <person name="Calhoun S."/>
            <person name="Haridas S."/>
            <person name="Kuo A."/>
            <person name="Mondo S."/>
            <person name="Pangilinan J."/>
            <person name="Riley R."/>
            <person name="LaButti K."/>
            <person name="Andreopoulos B."/>
            <person name="Lipzen A."/>
            <person name="Chen C."/>
            <person name="Yan M."/>
            <person name="Daum C."/>
            <person name="Ng V."/>
            <person name="Clum A."/>
            <person name="Steindorff A."/>
            <person name="Ohm R.A."/>
            <person name="Martin F."/>
            <person name="Silar P."/>
            <person name="Natvig D.O."/>
            <person name="Lalanne C."/>
            <person name="Gautier V."/>
            <person name="Ament-Velasquez S.L."/>
            <person name="Kruys A."/>
            <person name="Hutchinson M.I."/>
            <person name="Powell A.J."/>
            <person name="Barry K."/>
            <person name="Miller A.N."/>
            <person name="Grigoriev I.V."/>
            <person name="Debuchy R."/>
            <person name="Gladieux P."/>
            <person name="Hiltunen Thoren M."/>
            <person name="Johannesson H."/>
        </authorList>
    </citation>
    <scope>NUCLEOTIDE SEQUENCE</scope>
    <source>
        <strain evidence="4">CBS 892.96</strain>
    </source>
</reference>
<dbReference type="AlphaFoldDB" id="A0AAN6W458"/>
<name>A0AAN6W458_9PEZI</name>
<reference evidence="4" key="2">
    <citation type="submission" date="2023-05" db="EMBL/GenBank/DDBJ databases">
        <authorList>
            <consortium name="Lawrence Berkeley National Laboratory"/>
            <person name="Steindorff A."/>
            <person name="Hensen N."/>
            <person name="Bonometti L."/>
            <person name="Westerberg I."/>
            <person name="Brannstrom I.O."/>
            <person name="Guillou S."/>
            <person name="Cros-Aarteil S."/>
            <person name="Calhoun S."/>
            <person name="Haridas S."/>
            <person name="Kuo A."/>
            <person name="Mondo S."/>
            <person name="Pangilinan J."/>
            <person name="Riley R."/>
            <person name="Labutti K."/>
            <person name="Andreopoulos B."/>
            <person name="Lipzen A."/>
            <person name="Chen C."/>
            <person name="Yanf M."/>
            <person name="Daum C."/>
            <person name="Ng V."/>
            <person name="Clum A."/>
            <person name="Ohm R."/>
            <person name="Martin F."/>
            <person name="Silar P."/>
            <person name="Natvig D."/>
            <person name="Lalanne C."/>
            <person name="Gautier V."/>
            <person name="Ament-Velasquez S.L."/>
            <person name="Kruys A."/>
            <person name="Hutchinson M.I."/>
            <person name="Powell A.J."/>
            <person name="Barry K."/>
            <person name="Miller A.N."/>
            <person name="Grigoriev I.V."/>
            <person name="Debuchy R."/>
            <person name="Gladieux P."/>
            <person name="Thoren M.H."/>
            <person name="Johannesson H."/>
        </authorList>
    </citation>
    <scope>NUCLEOTIDE SEQUENCE</scope>
    <source>
        <strain evidence="4">CBS 892.96</strain>
    </source>
</reference>
<protein>
    <recommendedName>
        <fullName evidence="6">NACHT domain-containing protein</fullName>
    </recommendedName>
</protein>
<evidence type="ECO:0008006" key="6">
    <source>
        <dbReference type="Google" id="ProtNLM"/>
    </source>
</evidence>
<dbReference type="InterPro" id="IPR056884">
    <property type="entry name" value="NPHP3-like_N"/>
</dbReference>
<evidence type="ECO:0000259" key="3">
    <source>
        <dbReference type="Pfam" id="PF25053"/>
    </source>
</evidence>
<gene>
    <name evidence="4" type="ORF">QBC36DRAFT_150972</name>
</gene>
<organism evidence="4 5">
    <name type="scientific">Triangularia setosa</name>
    <dbReference type="NCBI Taxonomy" id="2587417"/>
    <lineage>
        <taxon>Eukaryota</taxon>
        <taxon>Fungi</taxon>
        <taxon>Dikarya</taxon>
        <taxon>Ascomycota</taxon>
        <taxon>Pezizomycotina</taxon>
        <taxon>Sordariomycetes</taxon>
        <taxon>Sordariomycetidae</taxon>
        <taxon>Sordariales</taxon>
        <taxon>Podosporaceae</taxon>
        <taxon>Triangularia</taxon>
    </lineage>
</organism>
<dbReference type="InterPro" id="IPR056693">
    <property type="entry name" value="DUF7791"/>
</dbReference>
<dbReference type="Proteomes" id="UP001302321">
    <property type="component" value="Unassembled WGS sequence"/>
</dbReference>
<evidence type="ECO:0000256" key="1">
    <source>
        <dbReference type="ARBA" id="ARBA00022737"/>
    </source>
</evidence>
<feature type="non-terminal residue" evidence="4">
    <location>
        <position position="209"/>
    </location>
</feature>
<sequence>LLHVVQSLDSVAKVCLFVDGLDEFDGKHDELISLLNEMISKTSIKVCVASRFQVDHHFVHLQKREPQFTETLIKDVVGKASGVFLWVNLVVTSLIDGMQAGNRVSDLKRRLDLLPPDLDDLYDSILNTLEPLYLEHAAQYFNLVRAILEPPSAVVFYLADEMEPEDPTFALETLAAKDITSETMATRVDPLKRRLHSHCKGLVEIENSP</sequence>
<feature type="non-terminal residue" evidence="4">
    <location>
        <position position="1"/>
    </location>
</feature>
<feature type="domain" description="DUF7791" evidence="3">
    <location>
        <begin position="129"/>
        <end position="207"/>
    </location>
</feature>
<dbReference type="PANTHER" id="PTHR10039">
    <property type="entry name" value="AMELOGENIN"/>
    <property type="match status" value="1"/>
</dbReference>
<comment type="caution">
    <text evidence="4">The sequence shown here is derived from an EMBL/GenBank/DDBJ whole genome shotgun (WGS) entry which is preliminary data.</text>
</comment>
<proteinExistence type="predicted"/>
<evidence type="ECO:0000259" key="2">
    <source>
        <dbReference type="Pfam" id="PF24883"/>
    </source>
</evidence>
<dbReference type="EMBL" id="MU866353">
    <property type="protein sequence ID" value="KAK4173312.1"/>
    <property type="molecule type" value="Genomic_DNA"/>
</dbReference>
<keyword evidence="1" id="KW-0677">Repeat</keyword>
<keyword evidence="5" id="KW-1185">Reference proteome</keyword>
<accession>A0AAN6W458</accession>
<dbReference type="Pfam" id="PF25053">
    <property type="entry name" value="DUF7791"/>
    <property type="match status" value="1"/>
</dbReference>
<evidence type="ECO:0000313" key="4">
    <source>
        <dbReference type="EMBL" id="KAK4173312.1"/>
    </source>
</evidence>
<evidence type="ECO:0000313" key="5">
    <source>
        <dbReference type="Proteomes" id="UP001302321"/>
    </source>
</evidence>
<dbReference type="PANTHER" id="PTHR10039:SF5">
    <property type="entry name" value="NACHT DOMAIN-CONTAINING PROTEIN"/>
    <property type="match status" value="1"/>
</dbReference>